<dbReference type="InterPro" id="IPR004843">
    <property type="entry name" value="Calcineurin-like_PHP"/>
</dbReference>
<dbReference type="PANTHER" id="PTHR37844">
    <property type="entry name" value="SER/THR PROTEIN PHOSPHATASE SUPERFAMILY (AFU_ORTHOLOGUE AFUA_1G14840)"/>
    <property type="match status" value="1"/>
</dbReference>
<gene>
    <name evidence="2" type="ORF">EFR84_05800</name>
</gene>
<comment type="caution">
    <text evidence="2">The sequence shown here is derived from an EMBL/GenBank/DDBJ whole genome shotgun (WGS) entry which is preliminary data.</text>
</comment>
<dbReference type="OrthoDB" id="356681at2"/>
<dbReference type="EMBL" id="RJTJ01000004">
    <property type="protein sequence ID" value="RUM08304.1"/>
    <property type="molecule type" value="Genomic_DNA"/>
</dbReference>
<evidence type="ECO:0000313" key="2">
    <source>
        <dbReference type="EMBL" id="RUM08304.1"/>
    </source>
</evidence>
<protein>
    <submittedName>
        <fullName evidence="2">Phosphatase</fullName>
    </submittedName>
</protein>
<evidence type="ECO:0000259" key="1">
    <source>
        <dbReference type="Pfam" id="PF00149"/>
    </source>
</evidence>
<feature type="domain" description="Calcineurin-like phosphoesterase" evidence="1">
    <location>
        <begin position="1"/>
        <end position="221"/>
    </location>
</feature>
<dbReference type="RefSeq" id="WP_126908066.1">
    <property type="nucleotide sequence ID" value="NZ_ML133751.1"/>
</dbReference>
<dbReference type="AlphaFoldDB" id="A0A432P6M9"/>
<dbReference type="SUPFAM" id="SSF56300">
    <property type="entry name" value="Metallo-dependent phosphatases"/>
    <property type="match status" value="1"/>
</dbReference>
<dbReference type="GO" id="GO:0016787">
    <property type="term" value="F:hydrolase activity"/>
    <property type="evidence" value="ECO:0007669"/>
    <property type="project" value="InterPro"/>
</dbReference>
<sequence length="254" mass="28458">MKIWAFSDLHLEFGVPFKTDPPKDVDVAVCAGDVLTRGITPSIRWLTENVARRIPVVFVAGNHEFYSSAITESLREVEQVSGFHNLHFLENAAVEIDGVAFVGGTLWSDFRLFGRNPEVGMSYARSGMNDYKKIKLSKLPFQRFKPIDAYRKHVETKEFIATELRKRVGQTTVVVTHHAPSPRSVASWFRHDPLSACYASDLEDLICETAPALWVHGHIHHRNDYMVGSTRIVSNARGYPGEGTGFDPGFAVDV</sequence>
<proteinExistence type="predicted"/>
<name>A0A432P6M9_9HYPH</name>
<dbReference type="InterPro" id="IPR029052">
    <property type="entry name" value="Metallo-depent_PP-like"/>
</dbReference>
<dbReference type="Pfam" id="PF00149">
    <property type="entry name" value="Metallophos"/>
    <property type="match status" value="1"/>
</dbReference>
<organism evidence="2 3">
    <name type="scientific">Rhizobium chutanense</name>
    <dbReference type="NCBI Taxonomy" id="2035448"/>
    <lineage>
        <taxon>Bacteria</taxon>
        <taxon>Pseudomonadati</taxon>
        <taxon>Pseudomonadota</taxon>
        <taxon>Alphaproteobacteria</taxon>
        <taxon>Hyphomicrobiales</taxon>
        <taxon>Rhizobiaceae</taxon>
        <taxon>Rhizobium/Agrobacterium group</taxon>
        <taxon>Rhizobium</taxon>
    </lineage>
</organism>
<dbReference type="Proteomes" id="UP000278081">
    <property type="component" value="Unassembled WGS sequence"/>
</dbReference>
<accession>A0A432P6M9</accession>
<reference evidence="2 3" key="1">
    <citation type="submission" date="2018-11" db="EMBL/GenBank/DDBJ databases">
        <title>Rhizobium chutanense sp. nov., isolated from root nodules of Phaseolus vulgaris in China.</title>
        <authorList>
            <person name="Huo Y."/>
        </authorList>
    </citation>
    <scope>NUCLEOTIDE SEQUENCE [LARGE SCALE GENOMIC DNA]</scope>
    <source>
        <strain evidence="2 3">C16</strain>
    </source>
</reference>
<evidence type="ECO:0000313" key="3">
    <source>
        <dbReference type="Proteomes" id="UP000278081"/>
    </source>
</evidence>
<dbReference type="Gene3D" id="3.60.21.10">
    <property type="match status" value="1"/>
</dbReference>
<dbReference type="PANTHER" id="PTHR37844:SF2">
    <property type="entry name" value="SER_THR PROTEIN PHOSPHATASE SUPERFAMILY (AFU_ORTHOLOGUE AFUA_1G14840)"/>
    <property type="match status" value="1"/>
</dbReference>